<proteinExistence type="predicted"/>
<dbReference type="GO" id="GO:0016787">
    <property type="term" value="F:hydrolase activity"/>
    <property type="evidence" value="ECO:0007669"/>
    <property type="project" value="UniProtKB-KW"/>
</dbReference>
<sequence length="267" mass="30289">MNPLAVTPGLHGPTRSPQGIVWHLPHDATAIPEEVRGQFVLGDQELATEVLRMTDHFTGQLFGLDLGNERVIRVPVSRLVVDVERFPEDRDEPMAAGGMGVIYNRTSEGRPLRRPITERERQALLERWYWPHHRRLEGAVERALVRTGQCLLIDCHSFPSQPLPYETDQSPDRPDICLGTDEFHTPAVLVEATITAFRREGFNVAVDRPFSGALVPLSRYRRDGRVSALMVEVNRRLYLDERTVEWSAAGESTSERLKRVLQRLVTA</sequence>
<dbReference type="SUPFAM" id="SSF53187">
    <property type="entry name" value="Zn-dependent exopeptidases"/>
    <property type="match status" value="1"/>
</dbReference>
<keyword evidence="1" id="KW-0378">Hydrolase</keyword>
<protein>
    <submittedName>
        <fullName evidence="1">N-formylglutamate amidohydrolase</fullName>
    </submittedName>
</protein>
<organism evidence="1 2">
    <name type="scientific">Wenzhouxiangella limi</name>
    <dbReference type="NCBI Taxonomy" id="2707351"/>
    <lineage>
        <taxon>Bacteria</taxon>
        <taxon>Pseudomonadati</taxon>
        <taxon>Pseudomonadota</taxon>
        <taxon>Gammaproteobacteria</taxon>
        <taxon>Chromatiales</taxon>
        <taxon>Wenzhouxiangellaceae</taxon>
        <taxon>Wenzhouxiangella</taxon>
    </lineage>
</organism>
<keyword evidence="2" id="KW-1185">Reference proteome</keyword>
<accession>A0A845V1K6</accession>
<dbReference type="Gene3D" id="3.40.630.40">
    <property type="entry name" value="Zn-dependent exopeptidases"/>
    <property type="match status" value="1"/>
</dbReference>
<name>A0A845V1K6_9GAMM</name>
<dbReference type="EMBL" id="JAAGSC010000044">
    <property type="protein sequence ID" value="NDY96968.1"/>
    <property type="molecule type" value="Genomic_DNA"/>
</dbReference>
<reference evidence="1 2" key="1">
    <citation type="submission" date="2020-02" db="EMBL/GenBank/DDBJ databases">
        <authorList>
            <person name="Zhang X.-Y."/>
        </authorList>
    </citation>
    <scope>NUCLEOTIDE SEQUENCE [LARGE SCALE GENOMIC DNA]</scope>
    <source>
        <strain evidence="1 2">C33</strain>
    </source>
</reference>
<gene>
    <name evidence="1" type="ORF">G3I74_14650</name>
</gene>
<comment type="caution">
    <text evidence="1">The sequence shown here is derived from an EMBL/GenBank/DDBJ whole genome shotgun (WGS) entry which is preliminary data.</text>
</comment>
<dbReference type="Pfam" id="PF05013">
    <property type="entry name" value="FGase"/>
    <property type="match status" value="1"/>
</dbReference>
<dbReference type="InterPro" id="IPR007709">
    <property type="entry name" value="N-FG_amidohydro"/>
</dbReference>
<evidence type="ECO:0000313" key="2">
    <source>
        <dbReference type="Proteomes" id="UP000484885"/>
    </source>
</evidence>
<dbReference type="Proteomes" id="UP000484885">
    <property type="component" value="Unassembled WGS sequence"/>
</dbReference>
<dbReference type="AlphaFoldDB" id="A0A845V1K6"/>
<evidence type="ECO:0000313" key="1">
    <source>
        <dbReference type="EMBL" id="NDY96968.1"/>
    </source>
</evidence>